<dbReference type="Pfam" id="PF08879">
    <property type="entry name" value="WRC"/>
    <property type="match status" value="1"/>
</dbReference>
<dbReference type="GO" id="GO:0006351">
    <property type="term" value="P:DNA-templated transcription"/>
    <property type="evidence" value="ECO:0007669"/>
    <property type="project" value="UniProtKB-UniRule"/>
</dbReference>
<evidence type="ECO:0000256" key="3">
    <source>
        <dbReference type="ARBA" id="ARBA00023242"/>
    </source>
</evidence>
<evidence type="ECO:0000256" key="5">
    <source>
        <dbReference type="RuleBase" id="RU367127"/>
    </source>
</evidence>
<comment type="similarity">
    <text evidence="2 5">Belongs to the GRF family.</text>
</comment>
<keyword evidence="5" id="KW-0805">Transcription regulation</keyword>
<comment type="domain">
    <text evidence="5">The QLQ domain and WRC domain may be involved in protein-protein interaction and DNA-binding, respectively.</text>
</comment>
<evidence type="ECO:0000256" key="2">
    <source>
        <dbReference type="ARBA" id="ARBA00008122"/>
    </source>
</evidence>
<reference evidence="9 10" key="1">
    <citation type="submission" date="2022-12" db="EMBL/GenBank/DDBJ databases">
        <title>Chromosome-scale assembly of the Ensete ventricosum genome.</title>
        <authorList>
            <person name="Dussert Y."/>
            <person name="Stocks J."/>
            <person name="Wendawek A."/>
            <person name="Woldeyes F."/>
            <person name="Nichols R.A."/>
            <person name="Borrell J.S."/>
        </authorList>
    </citation>
    <scope>NUCLEOTIDE SEQUENCE [LARGE SCALE GENOMIC DNA]</scope>
    <source>
        <strain evidence="10">cv. Maze</strain>
        <tissue evidence="9">Seeds</tissue>
    </source>
</reference>
<keyword evidence="5" id="KW-0804">Transcription</keyword>
<dbReference type="PROSITE" id="PS51667">
    <property type="entry name" value="WRC"/>
    <property type="match status" value="1"/>
</dbReference>
<dbReference type="InterPro" id="IPR014978">
    <property type="entry name" value="Gln-Leu-Gln_QLQ"/>
</dbReference>
<comment type="function">
    <text evidence="5">Transcription activator.</text>
</comment>
<dbReference type="GO" id="GO:0032502">
    <property type="term" value="P:developmental process"/>
    <property type="evidence" value="ECO:0007669"/>
    <property type="project" value="InterPro"/>
</dbReference>
<dbReference type="Proteomes" id="UP001222027">
    <property type="component" value="Unassembled WGS sequence"/>
</dbReference>
<keyword evidence="10" id="KW-1185">Reference proteome</keyword>
<keyword evidence="3 4" id="KW-0539">Nucleus</keyword>
<protein>
    <recommendedName>
        <fullName evidence="5">Growth-regulating factor</fullName>
    </recommendedName>
</protein>
<proteinExistence type="inferred from homology"/>
<evidence type="ECO:0000256" key="1">
    <source>
        <dbReference type="ARBA" id="ARBA00004123"/>
    </source>
</evidence>
<dbReference type="GO" id="GO:0005524">
    <property type="term" value="F:ATP binding"/>
    <property type="evidence" value="ECO:0007669"/>
    <property type="project" value="UniProtKB-UniRule"/>
</dbReference>
<dbReference type="GO" id="GO:0005634">
    <property type="term" value="C:nucleus"/>
    <property type="evidence" value="ECO:0007669"/>
    <property type="project" value="UniProtKB-SubCell"/>
</dbReference>
<dbReference type="PANTHER" id="PTHR31602:SF63">
    <property type="entry name" value="GROWTH-REGULATING FACTOR 3"/>
    <property type="match status" value="1"/>
</dbReference>
<accession>A0AAV8QZB2</accession>
<dbReference type="Pfam" id="PF08880">
    <property type="entry name" value="QLQ"/>
    <property type="match status" value="1"/>
</dbReference>
<evidence type="ECO:0000256" key="4">
    <source>
        <dbReference type="PROSITE-ProRule" id="PRU01002"/>
    </source>
</evidence>
<feature type="region of interest" description="Disordered" evidence="6">
    <location>
        <begin position="301"/>
        <end position="389"/>
    </location>
</feature>
<evidence type="ECO:0000259" key="7">
    <source>
        <dbReference type="PROSITE" id="PS51666"/>
    </source>
</evidence>
<feature type="domain" description="WRC" evidence="8">
    <location>
        <begin position="138"/>
        <end position="182"/>
    </location>
</feature>
<dbReference type="GO" id="GO:0006355">
    <property type="term" value="P:regulation of DNA-templated transcription"/>
    <property type="evidence" value="ECO:0007669"/>
    <property type="project" value="InterPro"/>
</dbReference>
<gene>
    <name evidence="9" type="ORF">OPV22_015108</name>
</gene>
<organism evidence="9 10">
    <name type="scientific">Ensete ventricosum</name>
    <name type="common">Abyssinian banana</name>
    <name type="synonym">Musa ensete</name>
    <dbReference type="NCBI Taxonomy" id="4639"/>
    <lineage>
        <taxon>Eukaryota</taxon>
        <taxon>Viridiplantae</taxon>
        <taxon>Streptophyta</taxon>
        <taxon>Embryophyta</taxon>
        <taxon>Tracheophyta</taxon>
        <taxon>Spermatophyta</taxon>
        <taxon>Magnoliopsida</taxon>
        <taxon>Liliopsida</taxon>
        <taxon>Zingiberales</taxon>
        <taxon>Musaceae</taxon>
        <taxon>Ensete</taxon>
    </lineage>
</organism>
<comment type="caution">
    <text evidence="9">The sequence shown here is derived from an EMBL/GenBank/DDBJ whole genome shotgun (WGS) entry which is preliminary data.</text>
</comment>
<feature type="domain" description="QLQ" evidence="7">
    <location>
        <begin position="67"/>
        <end position="102"/>
    </location>
</feature>
<evidence type="ECO:0000313" key="10">
    <source>
        <dbReference type="Proteomes" id="UP001222027"/>
    </source>
</evidence>
<dbReference type="EMBL" id="JAQQAF010000004">
    <property type="protein sequence ID" value="KAJ8493387.1"/>
    <property type="molecule type" value="Genomic_DNA"/>
</dbReference>
<dbReference type="InterPro" id="IPR014977">
    <property type="entry name" value="WRC_dom"/>
</dbReference>
<evidence type="ECO:0000256" key="6">
    <source>
        <dbReference type="SAM" id="MobiDB-lite"/>
    </source>
</evidence>
<dbReference type="SMART" id="SM00951">
    <property type="entry name" value="QLQ"/>
    <property type="match status" value="1"/>
</dbReference>
<evidence type="ECO:0000313" key="9">
    <source>
        <dbReference type="EMBL" id="KAJ8493387.1"/>
    </source>
</evidence>
<sequence length="389" mass="42737">MDSHRWSERQQMDRQPCAGLPKLHLLDQQQPPPASAALSLFAPEPSGGFHKTAATPPPLSSFPRIGYFTLAQWQELELQALIYKYMLAGVSVPLELILPIKRSLLSAASPYYYHPDLYQHLQPSLMQGVVSWGRCAVDSEPGRCRRTDGKKWRCSREVVIGQKYCERHVHRGRNRSRKHVEIPTPTSLNALETTAGLSSPPQEECARHNHFNLSGSLDILPLNLRHPNTRTVTVGRSFESNCSNLFLQELQDSKPEGYVLQRFLDEWPRSQQESDDGLIHTSHPASTTHLSISLAGNPASDFSLKLSTGNNGEKQQGPEEGSSNGGGEEDGRVVRPGNHWSGWGHHGEEASMGGGPLAEALRSAASTQSPTSVLHKPNGSVSETSSISP</sequence>
<dbReference type="PROSITE" id="PS51666">
    <property type="entry name" value="QLQ"/>
    <property type="match status" value="1"/>
</dbReference>
<feature type="compositionally biased region" description="Polar residues" evidence="6">
    <location>
        <begin position="379"/>
        <end position="389"/>
    </location>
</feature>
<dbReference type="InterPro" id="IPR031137">
    <property type="entry name" value="GRF"/>
</dbReference>
<feature type="short sequence motif" description="Bipartite nuclear localization signal" evidence="4">
    <location>
        <begin position="143"/>
        <end position="153"/>
    </location>
</feature>
<keyword evidence="5" id="KW-0010">Activator</keyword>
<dbReference type="AlphaFoldDB" id="A0AAV8QZB2"/>
<name>A0AAV8QZB2_ENSVE</name>
<dbReference type="PANTHER" id="PTHR31602">
    <property type="entry name" value="GROWTH-REGULATING FACTOR 5"/>
    <property type="match status" value="1"/>
</dbReference>
<evidence type="ECO:0000259" key="8">
    <source>
        <dbReference type="PROSITE" id="PS51667"/>
    </source>
</evidence>
<feature type="compositionally biased region" description="Polar residues" evidence="6">
    <location>
        <begin position="305"/>
        <end position="314"/>
    </location>
</feature>
<feature type="short sequence motif" description="Bipartite nuclear localization signal" evidence="4">
    <location>
        <begin position="171"/>
        <end position="178"/>
    </location>
</feature>
<comment type="subcellular location">
    <subcellularLocation>
        <location evidence="1 4 5">Nucleus</location>
    </subcellularLocation>
</comment>